<dbReference type="OrthoDB" id="958254at2759"/>
<dbReference type="InterPro" id="IPR004911">
    <property type="entry name" value="Interferon-induced_GILT"/>
</dbReference>
<comment type="subcellular location">
    <subcellularLocation>
        <location evidence="1">Secreted</location>
    </subcellularLocation>
</comment>
<dbReference type="EMBL" id="OU898282">
    <property type="protein sequence ID" value="CAG9838440.1"/>
    <property type="molecule type" value="Genomic_DNA"/>
</dbReference>
<dbReference type="Pfam" id="PF03227">
    <property type="entry name" value="GILT"/>
    <property type="match status" value="1"/>
</dbReference>
<evidence type="ECO:0000313" key="7">
    <source>
        <dbReference type="EMBL" id="CAG9838440.1"/>
    </source>
</evidence>
<evidence type="ECO:0000256" key="6">
    <source>
        <dbReference type="SAM" id="SignalP"/>
    </source>
</evidence>
<name>A0A9N9T966_DIABA</name>
<feature type="signal peptide" evidence="6">
    <location>
        <begin position="1"/>
        <end position="22"/>
    </location>
</feature>
<evidence type="ECO:0000256" key="4">
    <source>
        <dbReference type="ARBA" id="ARBA00022729"/>
    </source>
</evidence>
<dbReference type="AlphaFoldDB" id="A0A9N9T966"/>
<dbReference type="GO" id="GO:0005576">
    <property type="term" value="C:extracellular region"/>
    <property type="evidence" value="ECO:0007669"/>
    <property type="project" value="UniProtKB-SubCell"/>
</dbReference>
<keyword evidence="4 6" id="KW-0732">Signal</keyword>
<keyword evidence="3" id="KW-0964">Secreted</keyword>
<evidence type="ECO:0000256" key="5">
    <source>
        <dbReference type="ARBA" id="ARBA00023180"/>
    </source>
</evidence>
<reference evidence="7" key="1">
    <citation type="submission" date="2022-01" db="EMBL/GenBank/DDBJ databases">
        <authorList>
            <person name="King R."/>
        </authorList>
    </citation>
    <scope>NUCLEOTIDE SEQUENCE</scope>
</reference>
<keyword evidence="5" id="KW-0325">Glycoprotein</keyword>
<evidence type="ECO:0008006" key="9">
    <source>
        <dbReference type="Google" id="ProtNLM"/>
    </source>
</evidence>
<dbReference type="Proteomes" id="UP001153709">
    <property type="component" value="Chromosome 7"/>
</dbReference>
<evidence type="ECO:0000256" key="3">
    <source>
        <dbReference type="ARBA" id="ARBA00022525"/>
    </source>
</evidence>
<comment type="similarity">
    <text evidence="2">Belongs to the GILT family.</text>
</comment>
<dbReference type="PANTHER" id="PTHR13234:SF8">
    <property type="entry name" value="GAMMA-INTERFERON-INDUCIBLE LYSOSOMAL THIOL REDUCTASE"/>
    <property type="match status" value="1"/>
</dbReference>
<evidence type="ECO:0000256" key="1">
    <source>
        <dbReference type="ARBA" id="ARBA00004613"/>
    </source>
</evidence>
<gene>
    <name evidence="7" type="ORF">DIABBA_LOCUS11333</name>
</gene>
<sequence length="226" mass="25058">MKLIVCSTIVILMTILNVSIIAQEQKVNVTLYYETLCPYGNKFVVNQLHPTLEEHLSKYVNLEIIPYGKAKTIYDDDKITFTCQHGPSECYGNQILGCAQILIDSGANSPNLGYNTKFLEFVYCLADKIKSKATKSEVDEVVDKCASSESIGVTADQLKQCSTSKIGIQQMVHNGKLTDKFQNPLKHMPAIVINGNFVKEENSQAQENLLKLLCSKISGEKPDGCK</sequence>
<keyword evidence="8" id="KW-1185">Reference proteome</keyword>
<accession>A0A9N9T966</accession>
<proteinExistence type="inferred from homology"/>
<evidence type="ECO:0000313" key="8">
    <source>
        <dbReference type="Proteomes" id="UP001153709"/>
    </source>
</evidence>
<protein>
    <recommendedName>
        <fullName evidence="9">Gamma-interferon-inducible lysosomal thiol reductase</fullName>
    </recommendedName>
</protein>
<dbReference type="SUPFAM" id="SSF52833">
    <property type="entry name" value="Thioredoxin-like"/>
    <property type="match status" value="1"/>
</dbReference>
<dbReference type="InterPro" id="IPR036249">
    <property type="entry name" value="Thioredoxin-like_sf"/>
</dbReference>
<evidence type="ECO:0000256" key="2">
    <source>
        <dbReference type="ARBA" id="ARBA00005679"/>
    </source>
</evidence>
<dbReference type="PANTHER" id="PTHR13234">
    <property type="entry name" value="GAMMA-INTERFERON INDUCIBLE LYSOSOMAL THIOL REDUCTASE GILT"/>
    <property type="match status" value="1"/>
</dbReference>
<dbReference type="Gene3D" id="3.40.30.10">
    <property type="entry name" value="Glutaredoxin"/>
    <property type="match status" value="1"/>
</dbReference>
<organism evidence="7 8">
    <name type="scientific">Diabrotica balteata</name>
    <name type="common">Banded cucumber beetle</name>
    <dbReference type="NCBI Taxonomy" id="107213"/>
    <lineage>
        <taxon>Eukaryota</taxon>
        <taxon>Metazoa</taxon>
        <taxon>Ecdysozoa</taxon>
        <taxon>Arthropoda</taxon>
        <taxon>Hexapoda</taxon>
        <taxon>Insecta</taxon>
        <taxon>Pterygota</taxon>
        <taxon>Neoptera</taxon>
        <taxon>Endopterygota</taxon>
        <taxon>Coleoptera</taxon>
        <taxon>Polyphaga</taxon>
        <taxon>Cucujiformia</taxon>
        <taxon>Chrysomeloidea</taxon>
        <taxon>Chrysomelidae</taxon>
        <taxon>Galerucinae</taxon>
        <taxon>Diabroticina</taxon>
        <taxon>Diabroticites</taxon>
        <taxon>Diabrotica</taxon>
    </lineage>
</organism>
<feature type="chain" id="PRO_5040240353" description="Gamma-interferon-inducible lysosomal thiol reductase" evidence="6">
    <location>
        <begin position="23"/>
        <end position="226"/>
    </location>
</feature>
<dbReference type="GO" id="GO:0016671">
    <property type="term" value="F:oxidoreductase activity, acting on a sulfur group of donors, disulfide as acceptor"/>
    <property type="evidence" value="ECO:0007669"/>
    <property type="project" value="InterPro"/>
</dbReference>